<sequence length="433" mass="46517">MIVPIMPSALVLRAGVSFEDREFWNSSLLISEAVTALICSPVFGYVLDVSGTRQGPYLAGLVLLFGSMIIFTVSRSVLWYMVARVLQGGATAMVTVAGFAIVTDAVDKRHLGHMLGYIGTAMTLGFVSGPVLGGVVYSIGGFYAAFGMAFAIITLDLALRLAVIEKKVAGRLVSSSDNGAVSPSRDHDQNCQSYGSAESTPRGPKPSRPERSLALFKLLRQPRVLIALWAVLVSAIVASAFDATLTIFVETIFHWDVLGAGLIFIPGASAAILQPFFGYLTDRLGSRIIAFLSFTILSPTLILLRLVEENTFRHKAILCAILAIVGMCIDLGEPALLVELQRVLDDMEAEDPNVFGGQGAVGQAFGLQSMAHFGGFALGPIIGGFVSFHYGWDFMTFCLGLLSLVTAVPMMWLSGPIKDDQISETERDPLMDY</sequence>
<dbReference type="PANTHER" id="PTHR23506">
    <property type="entry name" value="GH10249P"/>
    <property type="match status" value="1"/>
</dbReference>
<dbReference type="CDD" id="cd17325">
    <property type="entry name" value="MFS_MdtG_SLC18_like"/>
    <property type="match status" value="1"/>
</dbReference>
<dbReference type="GeneID" id="81369869"/>
<feature type="transmembrane region" description="Helical" evidence="7">
    <location>
        <begin position="85"/>
        <end position="102"/>
    </location>
</feature>
<dbReference type="RefSeq" id="XP_056490191.1">
    <property type="nucleotide sequence ID" value="XM_056630889.1"/>
</dbReference>
<dbReference type="GO" id="GO:0022857">
    <property type="term" value="F:transmembrane transporter activity"/>
    <property type="evidence" value="ECO:0007669"/>
    <property type="project" value="InterPro"/>
</dbReference>
<reference evidence="9" key="2">
    <citation type="journal article" date="2023" name="IMA Fungus">
        <title>Comparative genomic study of the Penicillium genus elucidates a diverse pangenome and 15 lateral gene transfer events.</title>
        <authorList>
            <person name="Petersen C."/>
            <person name="Sorensen T."/>
            <person name="Nielsen M.R."/>
            <person name="Sondergaard T.E."/>
            <person name="Sorensen J.L."/>
            <person name="Fitzpatrick D.A."/>
            <person name="Frisvad J.C."/>
            <person name="Nielsen K.L."/>
        </authorList>
    </citation>
    <scope>NUCLEOTIDE SEQUENCE</scope>
    <source>
        <strain evidence="9">IBT 29677</strain>
    </source>
</reference>
<dbReference type="InterPro" id="IPR050930">
    <property type="entry name" value="MFS_Vesicular_Transporter"/>
</dbReference>
<evidence type="ECO:0000256" key="3">
    <source>
        <dbReference type="ARBA" id="ARBA00022692"/>
    </source>
</evidence>
<gene>
    <name evidence="9" type="ORF">N7509_006252</name>
</gene>
<evidence type="ECO:0000259" key="8">
    <source>
        <dbReference type="PROSITE" id="PS50850"/>
    </source>
</evidence>
<feature type="region of interest" description="Disordered" evidence="6">
    <location>
        <begin position="174"/>
        <end position="208"/>
    </location>
</feature>
<feature type="transmembrane region" description="Helical" evidence="7">
    <location>
        <begin position="142"/>
        <end position="163"/>
    </location>
</feature>
<feature type="transmembrane region" description="Helical" evidence="7">
    <location>
        <begin position="394"/>
        <end position="413"/>
    </location>
</feature>
<protein>
    <recommendedName>
        <fullName evidence="8">Major facilitator superfamily (MFS) profile domain-containing protein</fullName>
    </recommendedName>
</protein>
<feature type="transmembrane region" description="Helical" evidence="7">
    <location>
        <begin position="23"/>
        <end position="46"/>
    </location>
</feature>
<dbReference type="SUPFAM" id="SSF103473">
    <property type="entry name" value="MFS general substrate transporter"/>
    <property type="match status" value="1"/>
</dbReference>
<feature type="compositionally biased region" description="Polar residues" evidence="6">
    <location>
        <begin position="190"/>
        <end position="199"/>
    </location>
</feature>
<dbReference type="InterPro" id="IPR036259">
    <property type="entry name" value="MFS_trans_sf"/>
</dbReference>
<evidence type="ECO:0000313" key="10">
    <source>
        <dbReference type="Proteomes" id="UP001147747"/>
    </source>
</evidence>
<evidence type="ECO:0000256" key="5">
    <source>
        <dbReference type="ARBA" id="ARBA00023136"/>
    </source>
</evidence>
<name>A0A9W9W3R2_9EURO</name>
<comment type="caution">
    <text evidence="9">The sequence shown here is derived from an EMBL/GenBank/DDBJ whole genome shotgun (WGS) entry which is preliminary data.</text>
</comment>
<feature type="transmembrane region" description="Helical" evidence="7">
    <location>
        <begin position="370"/>
        <end position="388"/>
    </location>
</feature>
<evidence type="ECO:0000256" key="7">
    <source>
        <dbReference type="SAM" id="Phobius"/>
    </source>
</evidence>
<accession>A0A9W9W3R2</accession>
<keyword evidence="5 7" id="KW-0472">Membrane</keyword>
<dbReference type="Gene3D" id="1.20.1250.20">
    <property type="entry name" value="MFS general substrate transporter like domains"/>
    <property type="match status" value="2"/>
</dbReference>
<dbReference type="InterPro" id="IPR011701">
    <property type="entry name" value="MFS"/>
</dbReference>
<feature type="transmembrane region" description="Helical" evidence="7">
    <location>
        <begin position="114"/>
        <end position="136"/>
    </location>
</feature>
<organism evidence="9 10">
    <name type="scientific">Penicillium cosmopolitanum</name>
    <dbReference type="NCBI Taxonomy" id="1131564"/>
    <lineage>
        <taxon>Eukaryota</taxon>
        <taxon>Fungi</taxon>
        <taxon>Dikarya</taxon>
        <taxon>Ascomycota</taxon>
        <taxon>Pezizomycotina</taxon>
        <taxon>Eurotiomycetes</taxon>
        <taxon>Eurotiomycetidae</taxon>
        <taxon>Eurotiales</taxon>
        <taxon>Aspergillaceae</taxon>
        <taxon>Penicillium</taxon>
    </lineage>
</organism>
<feature type="transmembrane region" description="Helical" evidence="7">
    <location>
        <begin position="58"/>
        <end position="79"/>
    </location>
</feature>
<evidence type="ECO:0000256" key="1">
    <source>
        <dbReference type="ARBA" id="ARBA00004141"/>
    </source>
</evidence>
<keyword evidence="3 7" id="KW-0812">Transmembrane</keyword>
<reference evidence="9" key="1">
    <citation type="submission" date="2022-12" db="EMBL/GenBank/DDBJ databases">
        <authorList>
            <person name="Petersen C."/>
        </authorList>
    </citation>
    <scope>NUCLEOTIDE SEQUENCE</scope>
    <source>
        <strain evidence="9">IBT 29677</strain>
    </source>
</reference>
<dbReference type="Pfam" id="PF07690">
    <property type="entry name" value="MFS_1"/>
    <property type="match status" value="1"/>
</dbReference>
<dbReference type="OrthoDB" id="5086884at2759"/>
<dbReference type="EMBL" id="JAPZBU010000006">
    <property type="protein sequence ID" value="KAJ5398139.1"/>
    <property type="molecule type" value="Genomic_DNA"/>
</dbReference>
<evidence type="ECO:0000256" key="2">
    <source>
        <dbReference type="ARBA" id="ARBA00022448"/>
    </source>
</evidence>
<keyword evidence="10" id="KW-1185">Reference proteome</keyword>
<feature type="transmembrane region" description="Helical" evidence="7">
    <location>
        <begin position="224"/>
        <end position="249"/>
    </location>
</feature>
<dbReference type="Proteomes" id="UP001147747">
    <property type="component" value="Unassembled WGS sequence"/>
</dbReference>
<feature type="domain" description="Major facilitator superfamily (MFS) profile" evidence="8">
    <location>
        <begin position="1"/>
        <end position="418"/>
    </location>
</feature>
<dbReference type="AlphaFoldDB" id="A0A9W9W3R2"/>
<dbReference type="PRINTS" id="PR01036">
    <property type="entry name" value="TCRTETB"/>
</dbReference>
<dbReference type="InterPro" id="IPR020846">
    <property type="entry name" value="MFS_dom"/>
</dbReference>
<keyword evidence="2" id="KW-0813">Transport</keyword>
<dbReference type="PROSITE" id="PS50850">
    <property type="entry name" value="MFS"/>
    <property type="match status" value="1"/>
</dbReference>
<feature type="transmembrane region" description="Helical" evidence="7">
    <location>
        <begin position="255"/>
        <end position="276"/>
    </location>
</feature>
<feature type="transmembrane region" description="Helical" evidence="7">
    <location>
        <begin position="288"/>
        <end position="306"/>
    </location>
</feature>
<comment type="subcellular location">
    <subcellularLocation>
        <location evidence="1">Membrane</location>
        <topology evidence="1">Multi-pass membrane protein</topology>
    </subcellularLocation>
</comment>
<evidence type="ECO:0000313" key="9">
    <source>
        <dbReference type="EMBL" id="KAJ5398139.1"/>
    </source>
</evidence>
<dbReference type="GO" id="GO:0016020">
    <property type="term" value="C:membrane"/>
    <property type="evidence" value="ECO:0007669"/>
    <property type="project" value="UniProtKB-SubCell"/>
</dbReference>
<dbReference type="PANTHER" id="PTHR23506:SF29">
    <property type="entry name" value="TRANSPORTER, PUTATIVE (AFU_ORTHOLOGUE AFUA_2G10530)-RELATED"/>
    <property type="match status" value="1"/>
</dbReference>
<evidence type="ECO:0000256" key="4">
    <source>
        <dbReference type="ARBA" id="ARBA00022989"/>
    </source>
</evidence>
<keyword evidence="4 7" id="KW-1133">Transmembrane helix</keyword>
<evidence type="ECO:0000256" key="6">
    <source>
        <dbReference type="SAM" id="MobiDB-lite"/>
    </source>
</evidence>
<proteinExistence type="predicted"/>